<dbReference type="Proteomes" id="UP001303046">
    <property type="component" value="Unassembled WGS sequence"/>
</dbReference>
<dbReference type="CDD" id="cd05380">
    <property type="entry name" value="CAP_euk"/>
    <property type="match status" value="1"/>
</dbReference>
<feature type="signal peptide" evidence="1">
    <location>
        <begin position="1"/>
        <end position="17"/>
    </location>
</feature>
<comment type="caution">
    <text evidence="3">The sequence shown here is derived from an EMBL/GenBank/DDBJ whole genome shotgun (WGS) entry which is preliminary data.</text>
</comment>
<keyword evidence="4" id="KW-1185">Reference proteome</keyword>
<evidence type="ECO:0000313" key="4">
    <source>
        <dbReference type="Proteomes" id="UP001303046"/>
    </source>
</evidence>
<feature type="domain" description="SCP" evidence="2">
    <location>
        <begin position="35"/>
        <end position="172"/>
    </location>
</feature>
<name>A0ABR1BM42_NECAM</name>
<dbReference type="Gene3D" id="3.40.33.10">
    <property type="entry name" value="CAP"/>
    <property type="match status" value="1"/>
</dbReference>
<evidence type="ECO:0000313" key="3">
    <source>
        <dbReference type="EMBL" id="KAK6726338.1"/>
    </source>
</evidence>
<organism evidence="3 4">
    <name type="scientific">Necator americanus</name>
    <name type="common">Human hookworm</name>
    <dbReference type="NCBI Taxonomy" id="51031"/>
    <lineage>
        <taxon>Eukaryota</taxon>
        <taxon>Metazoa</taxon>
        <taxon>Ecdysozoa</taxon>
        <taxon>Nematoda</taxon>
        <taxon>Chromadorea</taxon>
        <taxon>Rhabditida</taxon>
        <taxon>Rhabditina</taxon>
        <taxon>Rhabditomorpha</taxon>
        <taxon>Strongyloidea</taxon>
        <taxon>Ancylostomatidae</taxon>
        <taxon>Bunostominae</taxon>
        <taxon>Necator</taxon>
    </lineage>
</organism>
<gene>
    <name evidence="3" type="primary">Necator_chrI.g698</name>
    <name evidence="3" type="ORF">RB195_004576</name>
</gene>
<reference evidence="3 4" key="1">
    <citation type="submission" date="2023-08" db="EMBL/GenBank/DDBJ databases">
        <title>A Necator americanus chromosomal reference genome.</title>
        <authorList>
            <person name="Ilik V."/>
            <person name="Petrzelkova K.J."/>
            <person name="Pardy F."/>
            <person name="Fuh T."/>
            <person name="Niatou-Singa F.S."/>
            <person name="Gouil Q."/>
            <person name="Baker L."/>
            <person name="Ritchie M.E."/>
            <person name="Jex A.R."/>
            <person name="Gazzola D."/>
            <person name="Li H."/>
            <person name="Toshio Fujiwara R."/>
            <person name="Zhan B."/>
            <person name="Aroian R.V."/>
            <person name="Pafco B."/>
            <person name="Schwarz E.M."/>
        </authorList>
    </citation>
    <scope>NUCLEOTIDE SEQUENCE [LARGE SCALE GENOMIC DNA]</scope>
    <source>
        <strain evidence="3 4">Aroian</strain>
        <tissue evidence="3">Whole animal</tissue>
    </source>
</reference>
<dbReference type="InterPro" id="IPR035940">
    <property type="entry name" value="CAP_sf"/>
</dbReference>
<accession>A0ABR1BM42</accession>
<dbReference type="EMBL" id="JAVFWL010000001">
    <property type="protein sequence ID" value="KAK6726338.1"/>
    <property type="molecule type" value="Genomic_DNA"/>
</dbReference>
<keyword evidence="1" id="KW-0732">Signal</keyword>
<feature type="chain" id="PRO_5045129738" description="SCP domain-containing protein" evidence="1">
    <location>
        <begin position="18"/>
        <end position="192"/>
    </location>
</feature>
<dbReference type="SUPFAM" id="SSF55797">
    <property type="entry name" value="PR-1-like"/>
    <property type="match status" value="1"/>
</dbReference>
<proteinExistence type="predicted"/>
<protein>
    <recommendedName>
        <fullName evidence="2">SCP domain-containing protein</fullName>
    </recommendedName>
</protein>
<evidence type="ECO:0000256" key="1">
    <source>
        <dbReference type="SAM" id="SignalP"/>
    </source>
</evidence>
<dbReference type="InterPro" id="IPR014044">
    <property type="entry name" value="CAP_dom"/>
</dbReference>
<dbReference type="Pfam" id="PF00188">
    <property type="entry name" value="CAP"/>
    <property type="match status" value="1"/>
</dbReference>
<sequence>MIFIIPILFLWVSTSSADMKCGGDLTVHVRERIIETHNEHRRKAENGEVEGSKGKLPAAMKLPDLEYDCGLEQEARRRCGKSIDVNFLYGLGSNDDIVVRSGCQPAPIRDFLTSFNRWWEQSKYIEPSENNTVLLKHRYNGQPFAQIVSSKVTKVGCHLYKKKRLTSVLCLYNSRVLPGDLIYENANNTSTA</sequence>
<evidence type="ECO:0000259" key="2">
    <source>
        <dbReference type="Pfam" id="PF00188"/>
    </source>
</evidence>